<keyword evidence="7" id="KW-0283">Flagellar rotation</keyword>
<evidence type="ECO:0000256" key="10">
    <source>
        <dbReference type="ARBA" id="ARBA00025598"/>
    </source>
</evidence>
<dbReference type="GO" id="GO:0006935">
    <property type="term" value="P:chemotaxis"/>
    <property type="evidence" value="ECO:0007669"/>
    <property type="project" value="UniProtKB-KW"/>
</dbReference>
<dbReference type="SUPFAM" id="SSF48029">
    <property type="entry name" value="FliG"/>
    <property type="match status" value="2"/>
</dbReference>
<dbReference type="InterPro" id="IPR011002">
    <property type="entry name" value="FliG_a-hlx"/>
</dbReference>
<organism evidence="14 15">
    <name type="scientific">Pseudoprimorskyibacter insulae</name>
    <dbReference type="NCBI Taxonomy" id="1695997"/>
    <lineage>
        <taxon>Bacteria</taxon>
        <taxon>Pseudomonadati</taxon>
        <taxon>Pseudomonadota</taxon>
        <taxon>Alphaproteobacteria</taxon>
        <taxon>Rhodobacterales</taxon>
        <taxon>Paracoccaceae</taxon>
        <taxon>Pseudoprimorskyibacter</taxon>
    </lineage>
</organism>
<feature type="domain" description="Flagellar motor switch protein FliG N-terminal" evidence="13">
    <location>
        <begin position="23"/>
        <end position="125"/>
    </location>
</feature>
<evidence type="ECO:0000259" key="11">
    <source>
        <dbReference type="Pfam" id="PF01706"/>
    </source>
</evidence>
<dbReference type="InterPro" id="IPR028263">
    <property type="entry name" value="FliG_N"/>
</dbReference>
<evidence type="ECO:0000256" key="8">
    <source>
        <dbReference type="ARBA" id="ARBA00023136"/>
    </source>
</evidence>
<keyword evidence="8" id="KW-0472">Membrane</keyword>
<name>A0A2R8AXU0_9RHOB</name>
<dbReference type="PANTHER" id="PTHR30534:SF0">
    <property type="entry name" value="FLAGELLAR MOTOR SWITCH PROTEIN FLIG"/>
    <property type="match status" value="1"/>
</dbReference>
<dbReference type="EMBL" id="OMOJ01000005">
    <property type="protein sequence ID" value="SPF80865.1"/>
    <property type="molecule type" value="Genomic_DNA"/>
</dbReference>
<keyword evidence="14" id="KW-0282">Flagellum</keyword>
<comment type="similarity">
    <text evidence="3">Belongs to the FliG family.</text>
</comment>
<accession>A0A2R8AXU0</accession>
<gene>
    <name evidence="14" type="primary">fliG_2</name>
    <name evidence="14" type="ORF">PRI8871_02678</name>
</gene>
<keyword evidence="6" id="KW-0145">Chemotaxis</keyword>
<dbReference type="GO" id="GO:0009425">
    <property type="term" value="C:bacterial-type flagellum basal body"/>
    <property type="evidence" value="ECO:0007669"/>
    <property type="project" value="UniProtKB-SubCell"/>
</dbReference>
<dbReference type="Pfam" id="PF14841">
    <property type="entry name" value="FliG_M"/>
    <property type="match status" value="1"/>
</dbReference>
<dbReference type="InterPro" id="IPR000090">
    <property type="entry name" value="Flg_Motor_Flig"/>
</dbReference>
<sequence length="353" mass="38050">MEHLHSLAALPAPAAAPATRKPLSRKAKAAIVVQFLLNEGAEIPLTTLPDDLQAELTFQMGAMRYVDRDTLNAVIAEFTAELEAVGLRFPGGMAGALHALDGKISPKTARRLRKEAGVRQAGDPWVRIGGLPQEKLLHFASAESIEVAAVMVSKLDVAKAAQLLGQLPGERARRITYAMSLTGNITPDAVDRIGLSLAAQLDAEPSRAFDAAPVQRLGAILNFSNTDTREDVLTGLDESDAEFADAVRRAIFTFANIPDRLRPQDAPKITRDVDQADIVNAFAGAATPEEQAAVEFLLRNMSKRMAQTLQDEVADRGKVRPRDAEAGMSAIVAAIRDMEKSGEIELKQTDEDE</sequence>
<keyword evidence="15" id="KW-1185">Reference proteome</keyword>
<keyword evidence="14" id="KW-0966">Cell projection</keyword>
<feature type="domain" description="Flagellar motor switch protein FliG C-terminal" evidence="11">
    <location>
        <begin position="235"/>
        <end position="346"/>
    </location>
</feature>
<evidence type="ECO:0000313" key="15">
    <source>
        <dbReference type="Proteomes" id="UP000244904"/>
    </source>
</evidence>
<evidence type="ECO:0000256" key="3">
    <source>
        <dbReference type="ARBA" id="ARBA00010299"/>
    </source>
</evidence>
<dbReference type="PRINTS" id="PR00954">
    <property type="entry name" value="FLGMOTORFLIG"/>
</dbReference>
<keyword evidence="5" id="KW-1003">Cell membrane</keyword>
<evidence type="ECO:0000259" key="13">
    <source>
        <dbReference type="Pfam" id="PF14842"/>
    </source>
</evidence>
<evidence type="ECO:0000256" key="4">
    <source>
        <dbReference type="ARBA" id="ARBA00021870"/>
    </source>
</evidence>
<dbReference type="PANTHER" id="PTHR30534">
    <property type="entry name" value="FLAGELLAR MOTOR SWITCH PROTEIN FLIG"/>
    <property type="match status" value="1"/>
</dbReference>
<evidence type="ECO:0000259" key="12">
    <source>
        <dbReference type="Pfam" id="PF14841"/>
    </source>
</evidence>
<dbReference type="OrthoDB" id="7616820at2"/>
<reference evidence="15" key="1">
    <citation type="submission" date="2018-03" db="EMBL/GenBank/DDBJ databases">
        <authorList>
            <person name="Rodrigo-Torres L."/>
            <person name="Arahal R. D."/>
            <person name="Lucena T."/>
        </authorList>
    </citation>
    <scope>NUCLEOTIDE SEQUENCE [LARGE SCALE GENOMIC DNA]</scope>
    <source>
        <strain evidence="15">CECT 8871</strain>
    </source>
</reference>
<evidence type="ECO:0000256" key="7">
    <source>
        <dbReference type="ARBA" id="ARBA00022779"/>
    </source>
</evidence>
<keyword evidence="14" id="KW-0969">Cilium</keyword>
<dbReference type="Gene3D" id="1.10.220.30">
    <property type="match status" value="3"/>
</dbReference>
<protein>
    <recommendedName>
        <fullName evidence="4">Flagellar motor switch protein FliG</fullName>
    </recommendedName>
</protein>
<evidence type="ECO:0000256" key="2">
    <source>
        <dbReference type="ARBA" id="ARBA00004413"/>
    </source>
</evidence>
<dbReference type="InterPro" id="IPR023087">
    <property type="entry name" value="Flg_Motor_Flig_C"/>
</dbReference>
<evidence type="ECO:0000256" key="5">
    <source>
        <dbReference type="ARBA" id="ARBA00022475"/>
    </source>
</evidence>
<evidence type="ECO:0000256" key="6">
    <source>
        <dbReference type="ARBA" id="ARBA00022500"/>
    </source>
</evidence>
<evidence type="ECO:0000256" key="1">
    <source>
        <dbReference type="ARBA" id="ARBA00004117"/>
    </source>
</evidence>
<dbReference type="GO" id="GO:0005886">
    <property type="term" value="C:plasma membrane"/>
    <property type="evidence" value="ECO:0007669"/>
    <property type="project" value="UniProtKB-SubCell"/>
</dbReference>
<dbReference type="Pfam" id="PF01706">
    <property type="entry name" value="FliG_C"/>
    <property type="match status" value="1"/>
</dbReference>
<comment type="subcellular location">
    <subcellularLocation>
        <location evidence="1">Bacterial flagellum basal body</location>
    </subcellularLocation>
    <subcellularLocation>
        <location evidence="2">Cell membrane</location>
        <topology evidence="2">Peripheral membrane protein</topology>
        <orientation evidence="2">Cytoplasmic side</orientation>
    </subcellularLocation>
</comment>
<dbReference type="Proteomes" id="UP000244904">
    <property type="component" value="Unassembled WGS sequence"/>
</dbReference>
<evidence type="ECO:0000256" key="9">
    <source>
        <dbReference type="ARBA" id="ARBA00023143"/>
    </source>
</evidence>
<dbReference type="GO" id="GO:0003774">
    <property type="term" value="F:cytoskeletal motor activity"/>
    <property type="evidence" value="ECO:0007669"/>
    <property type="project" value="InterPro"/>
</dbReference>
<keyword evidence="9" id="KW-0975">Bacterial flagellum</keyword>
<dbReference type="Pfam" id="PF14842">
    <property type="entry name" value="FliG_N"/>
    <property type="match status" value="1"/>
</dbReference>
<dbReference type="InterPro" id="IPR032779">
    <property type="entry name" value="FliG_M"/>
</dbReference>
<comment type="function">
    <text evidence="10">FliG is one of three proteins (FliG, FliN, FliM) that forms the rotor-mounted switch complex (C ring), located at the base of the basal body. This complex interacts with the CheY and CheZ chemotaxis proteins, in addition to contacting components of the motor that determine the direction of flagellar rotation.</text>
</comment>
<evidence type="ECO:0000313" key="14">
    <source>
        <dbReference type="EMBL" id="SPF80865.1"/>
    </source>
</evidence>
<dbReference type="RefSeq" id="WP_108886715.1">
    <property type="nucleotide sequence ID" value="NZ_OMOJ01000005.1"/>
</dbReference>
<dbReference type="GO" id="GO:0071973">
    <property type="term" value="P:bacterial-type flagellum-dependent cell motility"/>
    <property type="evidence" value="ECO:0007669"/>
    <property type="project" value="InterPro"/>
</dbReference>
<proteinExistence type="inferred from homology"/>
<dbReference type="AlphaFoldDB" id="A0A2R8AXU0"/>
<feature type="domain" description="Flagellar motor switch protein FliG middle" evidence="12">
    <location>
        <begin position="134"/>
        <end position="206"/>
    </location>
</feature>